<evidence type="ECO:0000313" key="3">
    <source>
        <dbReference type="Proteomes" id="UP001150641"/>
    </source>
</evidence>
<keyword evidence="1" id="KW-0472">Membrane</keyword>
<organism evidence="2 3">
    <name type="scientific">Dryocola boscaweniae</name>
    <dbReference type="NCBI Taxonomy" id="2925397"/>
    <lineage>
        <taxon>Bacteria</taxon>
        <taxon>Pseudomonadati</taxon>
        <taxon>Pseudomonadota</taxon>
        <taxon>Gammaproteobacteria</taxon>
        <taxon>Enterobacterales</taxon>
        <taxon>Enterobacteriaceae</taxon>
        <taxon>Dryocola</taxon>
    </lineage>
</organism>
<name>A0A9X2WBA5_9ENTR</name>
<evidence type="ECO:0000313" key="2">
    <source>
        <dbReference type="EMBL" id="MCT4704132.1"/>
    </source>
</evidence>
<feature type="transmembrane region" description="Helical" evidence="1">
    <location>
        <begin position="21"/>
        <end position="42"/>
    </location>
</feature>
<reference evidence="2" key="1">
    <citation type="submission" date="2022-03" db="EMBL/GenBank/DDBJ databases">
        <title>Proposal of a novel genus Dryocolo and two novel species.</title>
        <authorList>
            <person name="Maddock D.W."/>
            <person name="Brady C.L."/>
            <person name="Denman S."/>
            <person name="Arnold D."/>
        </authorList>
    </citation>
    <scope>NUCLEOTIDE SEQUENCE</scope>
    <source>
        <strain evidence="2">H6W4</strain>
    </source>
</reference>
<dbReference type="AlphaFoldDB" id="A0A9X2WBA5"/>
<sequence length="214" mass="24251">MDNAKKLAKKMLKTMNMEDDYFLASYIKGLLSFPVGVTYIAYDFIDSSNRTANFNDRVRIAEMLKGGISLRNSIEKIVDIVVNDFASYVNIERIRNTAVILAGSTAGKVTFSNLTGISLGRAISSRFTTSLIVGGTIGSILTLGSETTRAIYTARRLEERYPTLYYKLRRTNLDLFYFLVEDRIKTFEEACLLHDRNPTEFNAVCDYFFNGEEM</sequence>
<proteinExistence type="predicted"/>
<keyword evidence="3" id="KW-1185">Reference proteome</keyword>
<dbReference type="Proteomes" id="UP001150641">
    <property type="component" value="Unassembled WGS sequence"/>
</dbReference>
<comment type="caution">
    <text evidence="2">The sequence shown here is derived from an EMBL/GenBank/DDBJ whole genome shotgun (WGS) entry which is preliminary data.</text>
</comment>
<gene>
    <name evidence="2" type="ORF">MUA00_20340</name>
</gene>
<protein>
    <submittedName>
        <fullName evidence="2">Uncharacterized protein</fullName>
    </submittedName>
</protein>
<keyword evidence="1" id="KW-0812">Transmembrane</keyword>
<dbReference type="EMBL" id="JALHAP010000082">
    <property type="protein sequence ID" value="MCT4704132.1"/>
    <property type="molecule type" value="Genomic_DNA"/>
</dbReference>
<evidence type="ECO:0000256" key="1">
    <source>
        <dbReference type="SAM" id="Phobius"/>
    </source>
</evidence>
<dbReference type="RefSeq" id="WP_271124803.1">
    <property type="nucleotide sequence ID" value="NZ_JALHAN010000069.1"/>
</dbReference>
<keyword evidence="1" id="KW-1133">Transmembrane helix</keyword>
<accession>A0A9X2WBA5</accession>